<sequence length="808" mass="90314">MADTKPKNFRVIIVGGSIAGLTLAHCLMHHGIDFVVLEGRNEIAPQEGASISIWANASLAVDQLGILDDLLAEVEPLEYVYNWSDKGKLLSYLTAPGLSKIEHGYDNAFLERRKILQIFYKHLGDRQDSVLTSKKVTRVEHADTHVVAHCEDGSSFQGDIVIGADGVRSKIRSEMWDHMDTLGLQKEAKKERERMTCEYDCLFGIASPVPGIKAPDILRTFGEGWSLLVVSGKHDKVYFFLFTRLDRKYKSHEIPRFNHAEMDQHVAPHLNRPVTDTIPFSEVYKRAEVRNWAPLEEALYEHWSSDRFACVGDASHKMTPNAGYGANSAIESSVALTNHIAAMLKENPEPKTEDISRTFKEWETDRKERLIPTWDTAAMFCRLESGANLKFRILKYFLKPLIDMGHRSTVESIAGGEAVSCLPFPERSFQGLVPWKCHDDLSSIVKEKTWQRVLAGLPLLGFTGLAFATMVPVVLKVIPQMEDIVKLGTWTTRTGGIVNLQLPLFNLKALDEALRPMIAFFLPAITGSDVVSRAQTFPFINDLGGIFAIWMLESYRKAQTLPAPLLPIIMGALSQLGGIGIFGPIYYFIQYLQVSLLQTSFANYRETEPTTTYTLLFALTAGQYIPCLTSFFAPALESRKWWNALWQIYPVTVPLLQLPLNKLLNPKSEGSANPEIRVQNRQKSLTAIRVAYRSIAVASALGFLYARYTAPAGSSALSIFWPGLTKPESSFEGGVAWFLQWDQIISMGAGFTWLALRFRELKRSGAKFSWWRGITGLVGTTCAFGPGAAFALGWGLKEELVYKVGLRK</sequence>
<keyword evidence="4 9" id="KW-0812">Transmembrane</keyword>
<evidence type="ECO:0000256" key="7">
    <source>
        <dbReference type="ARBA" id="ARBA00023002"/>
    </source>
</evidence>
<evidence type="ECO:0000256" key="6">
    <source>
        <dbReference type="ARBA" id="ARBA00022989"/>
    </source>
</evidence>
<evidence type="ECO:0000256" key="8">
    <source>
        <dbReference type="ARBA" id="ARBA00023136"/>
    </source>
</evidence>
<dbReference type="PANTHER" id="PTHR47356:SF2">
    <property type="entry name" value="FAD-BINDING DOMAIN-CONTAINING PROTEIN-RELATED"/>
    <property type="match status" value="1"/>
</dbReference>
<keyword evidence="3" id="KW-0285">Flavoprotein</keyword>
<dbReference type="GO" id="GO:0016020">
    <property type="term" value="C:membrane"/>
    <property type="evidence" value="ECO:0007669"/>
    <property type="project" value="UniProtKB-SubCell"/>
</dbReference>
<feature type="transmembrane region" description="Helical" evidence="9">
    <location>
        <begin position="453"/>
        <end position="475"/>
    </location>
</feature>
<dbReference type="GO" id="GO:0071949">
    <property type="term" value="F:FAD binding"/>
    <property type="evidence" value="ECO:0007669"/>
    <property type="project" value="InterPro"/>
</dbReference>
<reference evidence="11" key="1">
    <citation type="journal article" date="2023" name="IMA Fungus">
        <title>Comparative genomic study of the Penicillium genus elucidates a diverse pangenome and 15 lateral gene transfer events.</title>
        <authorList>
            <person name="Petersen C."/>
            <person name="Sorensen T."/>
            <person name="Nielsen M.R."/>
            <person name="Sondergaard T.E."/>
            <person name="Sorensen J.L."/>
            <person name="Fitzpatrick D.A."/>
            <person name="Frisvad J.C."/>
            <person name="Nielsen K.L."/>
        </authorList>
    </citation>
    <scope>NUCLEOTIDE SEQUENCE</scope>
    <source>
        <strain evidence="11">IBT 17514</strain>
    </source>
</reference>
<feature type="transmembrane region" description="Helical" evidence="9">
    <location>
        <begin position="690"/>
        <end position="708"/>
    </location>
</feature>
<feature type="transmembrane region" description="Helical" evidence="9">
    <location>
        <begin position="735"/>
        <end position="756"/>
    </location>
</feature>
<dbReference type="EMBL" id="JAQJAN010000009">
    <property type="protein sequence ID" value="KAJ5720015.1"/>
    <property type="molecule type" value="Genomic_DNA"/>
</dbReference>
<keyword evidence="6 9" id="KW-1133">Transmembrane helix</keyword>
<comment type="subcellular location">
    <subcellularLocation>
        <location evidence="1">Membrane</location>
    </subcellularLocation>
</comment>
<dbReference type="PANTHER" id="PTHR47356">
    <property type="entry name" value="FAD-DEPENDENT MONOOXYGENASE ASQG-RELATED"/>
    <property type="match status" value="1"/>
</dbReference>
<name>A0AAD6HJI6_9EURO</name>
<dbReference type="Pfam" id="PF01494">
    <property type="entry name" value="FAD_binding_3"/>
    <property type="match status" value="1"/>
</dbReference>
<keyword evidence="12" id="KW-1185">Reference proteome</keyword>
<dbReference type="AlphaFoldDB" id="A0AAD6HJI6"/>
<gene>
    <name evidence="11" type="ORF">N7493_006893</name>
</gene>
<evidence type="ECO:0000259" key="10">
    <source>
        <dbReference type="Pfam" id="PF01494"/>
    </source>
</evidence>
<comment type="similarity">
    <text evidence="2">Belongs to the paxM FAD-dependent monooxygenase family.</text>
</comment>
<dbReference type="Gene3D" id="3.50.50.60">
    <property type="entry name" value="FAD/NAD(P)-binding domain"/>
    <property type="match status" value="1"/>
</dbReference>
<evidence type="ECO:0000256" key="3">
    <source>
        <dbReference type="ARBA" id="ARBA00022630"/>
    </source>
</evidence>
<feature type="transmembrane region" description="Helical" evidence="9">
    <location>
        <begin position="565"/>
        <end position="589"/>
    </location>
</feature>
<dbReference type="InterPro" id="IPR036188">
    <property type="entry name" value="FAD/NAD-bd_sf"/>
</dbReference>
<reference evidence="11" key="2">
    <citation type="submission" date="2023-01" db="EMBL/GenBank/DDBJ databases">
        <authorList>
            <person name="Petersen C."/>
        </authorList>
    </citation>
    <scope>NUCLEOTIDE SEQUENCE</scope>
    <source>
        <strain evidence="11">IBT 17514</strain>
    </source>
</reference>
<keyword evidence="5" id="KW-0274">FAD</keyword>
<dbReference type="PRINTS" id="PR00420">
    <property type="entry name" value="RNGMNOXGNASE"/>
</dbReference>
<dbReference type="SUPFAM" id="SSF51905">
    <property type="entry name" value="FAD/NAD(P)-binding domain"/>
    <property type="match status" value="1"/>
</dbReference>
<dbReference type="InterPro" id="IPR002938">
    <property type="entry name" value="FAD-bd"/>
</dbReference>
<proteinExistence type="inferred from homology"/>
<dbReference type="InterPro" id="IPR050562">
    <property type="entry name" value="FAD_mOase_fung"/>
</dbReference>
<organism evidence="11 12">
    <name type="scientific">Penicillium malachiteum</name>
    <dbReference type="NCBI Taxonomy" id="1324776"/>
    <lineage>
        <taxon>Eukaryota</taxon>
        <taxon>Fungi</taxon>
        <taxon>Dikarya</taxon>
        <taxon>Ascomycota</taxon>
        <taxon>Pezizomycotina</taxon>
        <taxon>Eurotiomycetes</taxon>
        <taxon>Eurotiomycetidae</taxon>
        <taxon>Eurotiales</taxon>
        <taxon>Aspergillaceae</taxon>
        <taxon>Penicillium</taxon>
    </lineage>
</organism>
<feature type="transmembrane region" description="Helical" evidence="9">
    <location>
        <begin position="777"/>
        <end position="796"/>
    </location>
</feature>
<evidence type="ECO:0000256" key="9">
    <source>
        <dbReference type="SAM" id="Phobius"/>
    </source>
</evidence>
<evidence type="ECO:0000256" key="5">
    <source>
        <dbReference type="ARBA" id="ARBA00022827"/>
    </source>
</evidence>
<feature type="domain" description="FAD-binding" evidence="10">
    <location>
        <begin position="10"/>
        <end position="347"/>
    </location>
</feature>
<keyword evidence="7" id="KW-0560">Oxidoreductase</keyword>
<keyword evidence="8 9" id="KW-0472">Membrane</keyword>
<evidence type="ECO:0000256" key="4">
    <source>
        <dbReference type="ARBA" id="ARBA00022692"/>
    </source>
</evidence>
<protein>
    <submittedName>
        <fullName evidence="11">Monooxygenase FAD-binding</fullName>
    </submittedName>
</protein>
<dbReference type="Proteomes" id="UP001215712">
    <property type="component" value="Unassembled WGS sequence"/>
</dbReference>
<accession>A0AAD6HJI6</accession>
<dbReference type="GO" id="GO:0004497">
    <property type="term" value="F:monooxygenase activity"/>
    <property type="evidence" value="ECO:0007669"/>
    <property type="project" value="UniProtKB-KW"/>
</dbReference>
<evidence type="ECO:0000313" key="12">
    <source>
        <dbReference type="Proteomes" id="UP001215712"/>
    </source>
</evidence>
<keyword evidence="11" id="KW-0503">Monooxygenase</keyword>
<comment type="caution">
    <text evidence="11">The sequence shown here is derived from an EMBL/GenBank/DDBJ whole genome shotgun (WGS) entry which is preliminary data.</text>
</comment>
<evidence type="ECO:0000256" key="2">
    <source>
        <dbReference type="ARBA" id="ARBA00007992"/>
    </source>
</evidence>
<evidence type="ECO:0000256" key="1">
    <source>
        <dbReference type="ARBA" id="ARBA00004370"/>
    </source>
</evidence>
<feature type="transmembrane region" description="Helical" evidence="9">
    <location>
        <begin position="613"/>
        <end position="633"/>
    </location>
</feature>
<evidence type="ECO:0000313" key="11">
    <source>
        <dbReference type="EMBL" id="KAJ5720015.1"/>
    </source>
</evidence>